<accession>A0A1J9Q8F1</accession>
<evidence type="ECO:0000313" key="2">
    <source>
        <dbReference type="Proteomes" id="UP000242791"/>
    </source>
</evidence>
<reference evidence="1 2" key="1">
    <citation type="submission" date="2015-08" db="EMBL/GenBank/DDBJ databases">
        <title>Emmonsia species relationships and genome sequence.</title>
        <authorList>
            <person name="Cuomo C.A."/>
            <person name="Schwartz I.S."/>
            <person name="Kenyon C."/>
            <person name="De Hoog G.S."/>
            <person name="Govender N.P."/>
            <person name="Botha A."/>
            <person name="Moreno L."/>
            <person name="De Vries M."/>
            <person name="Munoz J.F."/>
            <person name="Stielow J.B."/>
        </authorList>
    </citation>
    <scope>NUCLEOTIDE SEQUENCE [LARGE SCALE GENOMIC DNA]</scope>
    <source>
        <strain evidence="1 2">EI222</strain>
    </source>
</reference>
<sequence length="281" mass="32158">MGTVATHPGDYAKKAKLIWCMKGQPNMHIGLHYVEQIKEYAVSNNCNVLAGEDKHRDYKNLVQRTNHRDVEKTLLLQESFRRTLQLVLGEDSKAICAVCPALFNNLLRMNQEEADEDDDSPNYSGMLEPTKDRISPKIFGRLSSSKKSGKVVIQFTNLSKLELLHPFVNKLREAYDVDWNKPSVLEPEHRPILFYNKLTFSVWDRVRRISLMEGDIIQYRGAELGRITAIFVHEMGGVKQIFFTLIPVHLVMHDRLLNLPILQDNSNNYTIVGLPSVQKAA</sequence>
<name>A0A1J9Q8F1_9EURO</name>
<dbReference type="EMBL" id="LGTZ01000497">
    <property type="protein sequence ID" value="OJD24752.1"/>
    <property type="molecule type" value="Genomic_DNA"/>
</dbReference>
<comment type="caution">
    <text evidence="1">The sequence shown here is derived from an EMBL/GenBank/DDBJ whole genome shotgun (WGS) entry which is preliminary data.</text>
</comment>
<dbReference type="VEuPathDB" id="FungiDB:ACJ73_03883"/>
<organism evidence="1 2">
    <name type="scientific">Blastomyces percursus</name>
    <dbReference type="NCBI Taxonomy" id="1658174"/>
    <lineage>
        <taxon>Eukaryota</taxon>
        <taxon>Fungi</taxon>
        <taxon>Dikarya</taxon>
        <taxon>Ascomycota</taxon>
        <taxon>Pezizomycotina</taxon>
        <taxon>Eurotiomycetes</taxon>
        <taxon>Eurotiomycetidae</taxon>
        <taxon>Onygenales</taxon>
        <taxon>Ajellomycetaceae</taxon>
        <taxon>Blastomyces</taxon>
    </lineage>
</organism>
<dbReference type="Proteomes" id="UP000242791">
    <property type="component" value="Unassembled WGS sequence"/>
</dbReference>
<evidence type="ECO:0000313" key="1">
    <source>
        <dbReference type="EMBL" id="OJD24752.1"/>
    </source>
</evidence>
<proteinExistence type="predicted"/>
<dbReference type="OrthoDB" id="4207238at2759"/>
<protein>
    <submittedName>
        <fullName evidence="1">Uncharacterized protein</fullName>
    </submittedName>
</protein>
<dbReference type="STRING" id="1658174.A0A1J9Q8F1"/>
<gene>
    <name evidence="1" type="ORF">ACJ73_03883</name>
</gene>
<keyword evidence="2" id="KW-1185">Reference proteome</keyword>
<dbReference type="AlphaFoldDB" id="A0A1J9Q8F1"/>